<dbReference type="AlphaFoldDB" id="A0A835GYK3"/>
<dbReference type="GO" id="GO:0140662">
    <property type="term" value="F:ATP-dependent protein folding chaperone"/>
    <property type="evidence" value="ECO:0007669"/>
    <property type="project" value="InterPro"/>
</dbReference>
<dbReference type="Proteomes" id="UP000631114">
    <property type="component" value="Unassembled WGS sequence"/>
</dbReference>
<organism evidence="3 4">
    <name type="scientific">Coptis chinensis</name>
    <dbReference type="NCBI Taxonomy" id="261450"/>
    <lineage>
        <taxon>Eukaryota</taxon>
        <taxon>Viridiplantae</taxon>
        <taxon>Streptophyta</taxon>
        <taxon>Embryophyta</taxon>
        <taxon>Tracheophyta</taxon>
        <taxon>Spermatophyta</taxon>
        <taxon>Magnoliopsida</taxon>
        <taxon>Ranunculales</taxon>
        <taxon>Ranunculaceae</taxon>
        <taxon>Coptidoideae</taxon>
        <taxon>Coptis</taxon>
    </lineage>
</organism>
<name>A0A835GYK3_9MAGN</name>
<evidence type="ECO:0000256" key="2">
    <source>
        <dbReference type="ARBA" id="ARBA00022840"/>
    </source>
</evidence>
<sequence length="142" mass="16294">MINVGNQLPPRAHRRSDSDGVWDCREEFESHCCGLCYWDSVYFLISERRVVMDAATIAGFASFEYARFVFFGFKKGRLKVLAHSFDSNLGGRDFDEVLFKDFVGKLRDFDRSFGKEPRRTMNADEVCCRGCALQCAILNPHT</sequence>
<dbReference type="PANTHER" id="PTHR45639:SF4">
    <property type="entry name" value="HSC70CB, ISOFORM G"/>
    <property type="match status" value="1"/>
</dbReference>
<evidence type="ECO:0000256" key="1">
    <source>
        <dbReference type="ARBA" id="ARBA00022741"/>
    </source>
</evidence>
<keyword evidence="1" id="KW-0547">Nucleotide-binding</keyword>
<keyword evidence="4" id="KW-1185">Reference proteome</keyword>
<protein>
    <submittedName>
        <fullName evidence="3">Uncharacterized protein</fullName>
    </submittedName>
</protein>
<dbReference type="GO" id="GO:0005634">
    <property type="term" value="C:nucleus"/>
    <property type="evidence" value="ECO:0007669"/>
    <property type="project" value="TreeGrafter"/>
</dbReference>
<evidence type="ECO:0000313" key="4">
    <source>
        <dbReference type="Proteomes" id="UP000631114"/>
    </source>
</evidence>
<dbReference type="InterPro" id="IPR013126">
    <property type="entry name" value="Hsp_70_fam"/>
</dbReference>
<comment type="caution">
    <text evidence="3">The sequence shown here is derived from an EMBL/GenBank/DDBJ whole genome shotgun (WGS) entry which is preliminary data.</text>
</comment>
<dbReference type="OrthoDB" id="422187at2759"/>
<dbReference type="GO" id="GO:0005524">
    <property type="term" value="F:ATP binding"/>
    <property type="evidence" value="ECO:0007669"/>
    <property type="project" value="UniProtKB-KW"/>
</dbReference>
<accession>A0A835GYK3</accession>
<gene>
    <name evidence="3" type="ORF">IFM89_029567</name>
</gene>
<reference evidence="3 4" key="1">
    <citation type="submission" date="2020-10" db="EMBL/GenBank/DDBJ databases">
        <title>The Coptis chinensis genome and diversification of protoberbering-type alkaloids.</title>
        <authorList>
            <person name="Wang B."/>
            <person name="Shu S."/>
            <person name="Song C."/>
            <person name="Liu Y."/>
        </authorList>
    </citation>
    <scope>NUCLEOTIDE SEQUENCE [LARGE SCALE GENOMIC DNA]</scope>
    <source>
        <strain evidence="3">HL-2020</strain>
        <tissue evidence="3">Leaf</tissue>
    </source>
</reference>
<dbReference type="GO" id="GO:0005829">
    <property type="term" value="C:cytosol"/>
    <property type="evidence" value="ECO:0007669"/>
    <property type="project" value="TreeGrafter"/>
</dbReference>
<evidence type="ECO:0000313" key="3">
    <source>
        <dbReference type="EMBL" id="KAF9589951.1"/>
    </source>
</evidence>
<proteinExistence type="predicted"/>
<dbReference type="EMBL" id="JADFTS010000009">
    <property type="protein sequence ID" value="KAF9589951.1"/>
    <property type="molecule type" value="Genomic_DNA"/>
</dbReference>
<keyword evidence="2" id="KW-0067">ATP-binding</keyword>
<dbReference type="Pfam" id="PF00012">
    <property type="entry name" value="HSP70"/>
    <property type="match status" value="1"/>
</dbReference>
<dbReference type="PANTHER" id="PTHR45639">
    <property type="entry name" value="HSC70CB, ISOFORM G-RELATED"/>
    <property type="match status" value="1"/>
</dbReference>